<dbReference type="PRINTS" id="PR01038">
    <property type="entry name" value="TRNASYNTHARG"/>
</dbReference>
<dbReference type="SMART" id="SM00836">
    <property type="entry name" value="DALR_1"/>
    <property type="match status" value="1"/>
</dbReference>
<evidence type="ECO:0000256" key="4">
    <source>
        <dbReference type="ARBA" id="ARBA00022490"/>
    </source>
</evidence>
<dbReference type="Pfam" id="PF03485">
    <property type="entry name" value="Arg_tRNA_synt_N"/>
    <property type="match status" value="1"/>
</dbReference>
<evidence type="ECO:0000256" key="7">
    <source>
        <dbReference type="ARBA" id="ARBA00022840"/>
    </source>
</evidence>
<organism evidence="15 16">
    <name type="scientific">Cupriavidus agavae</name>
    <dbReference type="NCBI Taxonomy" id="1001822"/>
    <lineage>
        <taxon>Bacteria</taxon>
        <taxon>Pseudomonadati</taxon>
        <taxon>Pseudomonadota</taxon>
        <taxon>Betaproteobacteria</taxon>
        <taxon>Burkholderiales</taxon>
        <taxon>Burkholderiaceae</taxon>
        <taxon>Cupriavidus</taxon>
    </lineage>
</organism>
<evidence type="ECO:0000256" key="1">
    <source>
        <dbReference type="ARBA" id="ARBA00004496"/>
    </source>
</evidence>
<dbReference type="Gene3D" id="1.10.730.10">
    <property type="entry name" value="Isoleucyl-tRNA Synthetase, Domain 1"/>
    <property type="match status" value="1"/>
</dbReference>
<dbReference type="Pfam" id="PF00750">
    <property type="entry name" value="tRNA-synt_1d"/>
    <property type="match status" value="1"/>
</dbReference>
<sequence length="602" mass="65044">MLPVQTSQLAAAFTDAVRALAPADVNLPAVTFERPKAAAHGDLACNIAMQVAKALKTNPRELAQKVVDAVQADPRAAVLVAALEIAGPGFINLRLTPAARAEALRAVLAEGDRYGAQAAGAQGQVLVEFVSANPTGPLHVGHGRQAALGDALANLLAWQGWKVHREFYYNDAGVQIQTLAISVQARARGLKPGDAGWPESAYNGDYIADIAADFKAGKTVAASDGEPVTASGDIEDIESIRKFAVTYLRNEQDIDLQAFGVKFDRYYLESSLYSDGRVDAAVQSLVARGKTYENEGALWLRTTDDGDDKDRVMKKSDGTYTYFVPDVAYHTTKWERGFAKVINVQGSDHHGTIARVRAGLQGLDVGIPQGYPDYVLHKMVTVMKDGEEVKISKRAGSYVTVRDLIEWSNGGGETIRGCLEGGVADWPAHFTRGRDAVRFFLLSRKADTEFVFDVDLALKQNDENPVYYVQYAHARICSIFEAWGGAGWEARLSELGSVDLAAVTAPDVSAQAIALGRRLAEFPDMLTAAAGELAPHAVAFYLRDLAGDFHAFYNADRVLVDDEQVKRARLALLAATRQVLKNGLAVIGVSAPQRMDREQPAA</sequence>
<dbReference type="AlphaFoldDB" id="A0A4Q7RXF1"/>
<dbReference type="CDD" id="cd00671">
    <property type="entry name" value="ArgRS_core"/>
    <property type="match status" value="1"/>
</dbReference>
<dbReference type="Gene3D" id="3.30.1360.70">
    <property type="entry name" value="Arginyl tRNA synthetase N-terminal domain"/>
    <property type="match status" value="1"/>
</dbReference>
<dbReference type="EMBL" id="SGXM01000003">
    <property type="protein sequence ID" value="RZT38553.1"/>
    <property type="molecule type" value="Genomic_DNA"/>
</dbReference>
<dbReference type="EC" id="6.1.1.19" evidence="11"/>
<dbReference type="InterPro" id="IPR036695">
    <property type="entry name" value="Arg-tRNA-synth_N_sf"/>
</dbReference>
<dbReference type="SUPFAM" id="SSF52374">
    <property type="entry name" value="Nucleotidylyl transferase"/>
    <property type="match status" value="1"/>
</dbReference>
<dbReference type="GO" id="GO:0006420">
    <property type="term" value="P:arginyl-tRNA aminoacylation"/>
    <property type="evidence" value="ECO:0007669"/>
    <property type="project" value="UniProtKB-UniRule"/>
</dbReference>
<keyword evidence="6 11" id="KW-0547">Nucleotide-binding</keyword>
<keyword evidence="7 11" id="KW-0067">ATP-binding</keyword>
<evidence type="ECO:0000256" key="12">
    <source>
        <dbReference type="RuleBase" id="RU363038"/>
    </source>
</evidence>
<evidence type="ECO:0000256" key="11">
    <source>
        <dbReference type="HAMAP-Rule" id="MF_00123"/>
    </source>
</evidence>
<keyword evidence="9 11" id="KW-0030">Aminoacyl-tRNA synthetase</keyword>
<evidence type="ECO:0000256" key="6">
    <source>
        <dbReference type="ARBA" id="ARBA00022741"/>
    </source>
</evidence>
<dbReference type="OrthoDB" id="9803211at2"/>
<dbReference type="GO" id="GO:0005737">
    <property type="term" value="C:cytoplasm"/>
    <property type="evidence" value="ECO:0007669"/>
    <property type="project" value="UniProtKB-SubCell"/>
</dbReference>
<keyword evidence="8 11" id="KW-0648">Protein biosynthesis</keyword>
<dbReference type="Pfam" id="PF05746">
    <property type="entry name" value="DALR_1"/>
    <property type="match status" value="1"/>
</dbReference>
<dbReference type="InterPro" id="IPR001412">
    <property type="entry name" value="aa-tRNA-synth_I_CS"/>
</dbReference>
<dbReference type="InterPro" id="IPR008909">
    <property type="entry name" value="DALR_anticod-bd"/>
</dbReference>
<feature type="short sequence motif" description="'HIGH' region" evidence="11">
    <location>
        <begin position="132"/>
        <end position="142"/>
    </location>
</feature>
<evidence type="ECO:0000256" key="5">
    <source>
        <dbReference type="ARBA" id="ARBA00022598"/>
    </source>
</evidence>
<dbReference type="SMART" id="SM01016">
    <property type="entry name" value="Arg_tRNA_synt_N"/>
    <property type="match status" value="1"/>
</dbReference>
<comment type="caution">
    <text evidence="15">The sequence shown here is derived from an EMBL/GenBank/DDBJ whole genome shotgun (WGS) entry which is preliminary data.</text>
</comment>
<protein>
    <recommendedName>
        <fullName evidence="11">Arginine--tRNA ligase</fullName>
        <ecNumber evidence="11">6.1.1.19</ecNumber>
    </recommendedName>
    <alternativeName>
        <fullName evidence="11">Arginyl-tRNA synthetase</fullName>
        <shortName evidence="11">ArgRS</shortName>
    </alternativeName>
</protein>
<evidence type="ECO:0000259" key="14">
    <source>
        <dbReference type="SMART" id="SM01016"/>
    </source>
</evidence>
<dbReference type="Gene3D" id="3.40.50.620">
    <property type="entry name" value="HUPs"/>
    <property type="match status" value="1"/>
</dbReference>
<feature type="domain" description="DALR anticodon binding" evidence="13">
    <location>
        <begin position="469"/>
        <end position="595"/>
    </location>
</feature>
<keyword evidence="4 11" id="KW-0963">Cytoplasm</keyword>
<evidence type="ECO:0000313" key="16">
    <source>
        <dbReference type="Proteomes" id="UP000291078"/>
    </source>
</evidence>
<comment type="subcellular location">
    <subcellularLocation>
        <location evidence="1 11">Cytoplasm</location>
    </subcellularLocation>
</comment>
<dbReference type="GO" id="GO:0004814">
    <property type="term" value="F:arginine-tRNA ligase activity"/>
    <property type="evidence" value="ECO:0007669"/>
    <property type="project" value="UniProtKB-UniRule"/>
</dbReference>
<evidence type="ECO:0000259" key="13">
    <source>
        <dbReference type="SMART" id="SM00836"/>
    </source>
</evidence>
<proteinExistence type="inferred from homology"/>
<keyword evidence="16" id="KW-1185">Reference proteome</keyword>
<gene>
    <name evidence="11" type="primary">argS</name>
    <name evidence="15" type="ORF">EV147_3022</name>
</gene>
<dbReference type="NCBIfam" id="TIGR00456">
    <property type="entry name" value="argS"/>
    <property type="match status" value="1"/>
</dbReference>
<dbReference type="Proteomes" id="UP000291078">
    <property type="component" value="Unassembled WGS sequence"/>
</dbReference>
<dbReference type="SUPFAM" id="SSF55190">
    <property type="entry name" value="Arginyl-tRNA synthetase (ArgRS), N-terminal 'additional' domain"/>
    <property type="match status" value="1"/>
</dbReference>
<feature type="domain" description="Arginyl tRNA synthetase N-terminal" evidence="14">
    <location>
        <begin position="7"/>
        <end position="95"/>
    </location>
</feature>
<evidence type="ECO:0000256" key="3">
    <source>
        <dbReference type="ARBA" id="ARBA00011245"/>
    </source>
</evidence>
<comment type="subunit">
    <text evidence="3 11">Monomer.</text>
</comment>
<dbReference type="RefSeq" id="WP_130392002.1">
    <property type="nucleotide sequence ID" value="NZ_SGXM01000003.1"/>
</dbReference>
<evidence type="ECO:0000256" key="8">
    <source>
        <dbReference type="ARBA" id="ARBA00022917"/>
    </source>
</evidence>
<dbReference type="FunFam" id="3.40.50.620:FF:000062">
    <property type="entry name" value="Arginine--tRNA ligase"/>
    <property type="match status" value="1"/>
</dbReference>
<evidence type="ECO:0000256" key="2">
    <source>
        <dbReference type="ARBA" id="ARBA00005594"/>
    </source>
</evidence>
<dbReference type="InterPro" id="IPR014729">
    <property type="entry name" value="Rossmann-like_a/b/a_fold"/>
</dbReference>
<dbReference type="InterPro" id="IPR009080">
    <property type="entry name" value="tRNAsynth_Ia_anticodon-bd"/>
</dbReference>
<dbReference type="PROSITE" id="PS00178">
    <property type="entry name" value="AA_TRNA_LIGASE_I"/>
    <property type="match status" value="1"/>
</dbReference>
<dbReference type="PANTHER" id="PTHR11956">
    <property type="entry name" value="ARGINYL-TRNA SYNTHETASE"/>
    <property type="match status" value="1"/>
</dbReference>
<dbReference type="PANTHER" id="PTHR11956:SF5">
    <property type="entry name" value="ARGININE--TRNA LIGASE, CYTOPLASMIC"/>
    <property type="match status" value="1"/>
</dbReference>
<dbReference type="CDD" id="cd07956">
    <property type="entry name" value="Anticodon_Ia_Arg"/>
    <property type="match status" value="1"/>
</dbReference>
<dbReference type="GO" id="GO:0005524">
    <property type="term" value="F:ATP binding"/>
    <property type="evidence" value="ECO:0007669"/>
    <property type="project" value="UniProtKB-UniRule"/>
</dbReference>
<dbReference type="InterPro" id="IPR005148">
    <property type="entry name" value="Arg-tRNA-synth_N"/>
</dbReference>
<keyword evidence="5 11" id="KW-0436">Ligase</keyword>
<evidence type="ECO:0000256" key="9">
    <source>
        <dbReference type="ARBA" id="ARBA00023146"/>
    </source>
</evidence>
<dbReference type="InterPro" id="IPR035684">
    <property type="entry name" value="ArgRS_core"/>
</dbReference>
<reference evidence="15 16" key="1">
    <citation type="journal article" date="2015" name="Stand. Genomic Sci.">
        <title>Genomic Encyclopedia of Bacterial and Archaeal Type Strains, Phase III: the genomes of soil and plant-associated and newly described type strains.</title>
        <authorList>
            <person name="Whitman W.B."/>
            <person name="Woyke T."/>
            <person name="Klenk H.P."/>
            <person name="Zhou Y."/>
            <person name="Lilburn T.G."/>
            <person name="Beck B.J."/>
            <person name="De Vos P."/>
            <person name="Vandamme P."/>
            <person name="Eisen J.A."/>
            <person name="Garrity G."/>
            <person name="Hugenholtz P."/>
            <person name="Kyrpides N.C."/>
        </authorList>
    </citation>
    <scope>NUCLEOTIDE SEQUENCE [LARGE SCALE GENOMIC DNA]</scope>
    <source>
        <strain evidence="15 16">ASC-9842</strain>
    </source>
</reference>
<evidence type="ECO:0000313" key="15">
    <source>
        <dbReference type="EMBL" id="RZT38553.1"/>
    </source>
</evidence>
<name>A0A4Q7RXF1_9BURK</name>
<accession>A0A4Q7RXF1</accession>
<dbReference type="InterPro" id="IPR001278">
    <property type="entry name" value="Arg-tRNA-ligase"/>
</dbReference>
<dbReference type="FunFam" id="1.10.730.10:FF:000008">
    <property type="entry name" value="Arginine--tRNA ligase"/>
    <property type="match status" value="1"/>
</dbReference>
<comment type="similarity">
    <text evidence="2 11 12">Belongs to the class-I aminoacyl-tRNA synthetase family.</text>
</comment>
<comment type="catalytic activity">
    <reaction evidence="10 11">
        <text>tRNA(Arg) + L-arginine + ATP = L-arginyl-tRNA(Arg) + AMP + diphosphate</text>
        <dbReference type="Rhea" id="RHEA:20301"/>
        <dbReference type="Rhea" id="RHEA-COMP:9658"/>
        <dbReference type="Rhea" id="RHEA-COMP:9673"/>
        <dbReference type="ChEBI" id="CHEBI:30616"/>
        <dbReference type="ChEBI" id="CHEBI:32682"/>
        <dbReference type="ChEBI" id="CHEBI:33019"/>
        <dbReference type="ChEBI" id="CHEBI:78442"/>
        <dbReference type="ChEBI" id="CHEBI:78513"/>
        <dbReference type="ChEBI" id="CHEBI:456215"/>
        <dbReference type="EC" id="6.1.1.19"/>
    </reaction>
</comment>
<dbReference type="HAMAP" id="MF_00123">
    <property type="entry name" value="Arg_tRNA_synth"/>
    <property type="match status" value="1"/>
</dbReference>
<evidence type="ECO:0000256" key="10">
    <source>
        <dbReference type="ARBA" id="ARBA00049339"/>
    </source>
</evidence>
<dbReference type="SUPFAM" id="SSF47323">
    <property type="entry name" value="Anticodon-binding domain of a subclass of class I aminoacyl-tRNA synthetases"/>
    <property type="match status" value="1"/>
</dbReference>